<protein>
    <submittedName>
        <fullName evidence="1">Uncharacterized protein</fullName>
    </submittedName>
</protein>
<accession>A0AAE3AE96</accession>
<dbReference type="AlphaFoldDB" id="A0AAE3AE96"/>
<keyword evidence="2" id="KW-1185">Reference proteome</keyword>
<dbReference type="EMBL" id="JAJEPW010000059">
    <property type="protein sequence ID" value="MCC2130629.1"/>
    <property type="molecule type" value="Genomic_DNA"/>
</dbReference>
<reference evidence="1" key="1">
    <citation type="submission" date="2021-10" db="EMBL/GenBank/DDBJ databases">
        <title>Anaerobic single-cell dispensing facilitates the cultivation of human gut bacteria.</title>
        <authorList>
            <person name="Afrizal A."/>
        </authorList>
    </citation>
    <scope>NUCLEOTIDE SEQUENCE</scope>
    <source>
        <strain evidence="1">CLA-AA-H272</strain>
    </source>
</reference>
<sequence length="134" mass="15339">KRLAVCRAHNLFAESEQIPHLQTEKCFLRRTRRRKKRIALYLPPAGGKLCEAFLTDSAADPAGAAAFCALLWIRRAEAFDQNGPVKWKYWKNTEIYTEYSWKIFPITSYAVHPARTNTNVRVLRTESAGRKKGG</sequence>
<gene>
    <name evidence="1" type="ORF">LKD37_14105</name>
</gene>
<evidence type="ECO:0000313" key="2">
    <source>
        <dbReference type="Proteomes" id="UP001199319"/>
    </source>
</evidence>
<organism evidence="1 2">
    <name type="scientific">Brotocaccenecus cirricatena</name>
    <dbReference type="NCBI Taxonomy" id="3064195"/>
    <lineage>
        <taxon>Bacteria</taxon>
        <taxon>Bacillati</taxon>
        <taxon>Bacillota</taxon>
        <taxon>Clostridia</taxon>
        <taxon>Eubacteriales</taxon>
        <taxon>Oscillospiraceae</taxon>
        <taxon>Brotocaccenecus</taxon>
    </lineage>
</organism>
<dbReference type="Proteomes" id="UP001199319">
    <property type="component" value="Unassembled WGS sequence"/>
</dbReference>
<comment type="caution">
    <text evidence="1">The sequence shown here is derived from an EMBL/GenBank/DDBJ whole genome shotgun (WGS) entry which is preliminary data.</text>
</comment>
<proteinExistence type="predicted"/>
<dbReference type="RefSeq" id="WP_302929786.1">
    <property type="nucleotide sequence ID" value="NZ_JAJEPW010000059.1"/>
</dbReference>
<feature type="non-terminal residue" evidence="1">
    <location>
        <position position="1"/>
    </location>
</feature>
<evidence type="ECO:0000313" key="1">
    <source>
        <dbReference type="EMBL" id="MCC2130629.1"/>
    </source>
</evidence>
<name>A0AAE3AE96_9FIRM</name>